<organism evidence="3 4">
    <name type="scientific">Pedobacter africanus</name>
    <dbReference type="NCBI Taxonomy" id="151894"/>
    <lineage>
        <taxon>Bacteria</taxon>
        <taxon>Pseudomonadati</taxon>
        <taxon>Bacteroidota</taxon>
        <taxon>Sphingobacteriia</taxon>
        <taxon>Sphingobacteriales</taxon>
        <taxon>Sphingobacteriaceae</taxon>
        <taxon>Pedobacter</taxon>
    </lineage>
</organism>
<dbReference type="SUPFAM" id="SSF52833">
    <property type="entry name" value="Thioredoxin-like"/>
    <property type="match status" value="1"/>
</dbReference>
<sequence length="402" mass="45596">MVLHMRKLSLLLLILIAFKVNAQEGIKFNQTGNWKETIEAAAKTGKLIFVDCYTDWCGPCKWMDQNAFTDAKVAAFYNKNFINAKIDMEKGEGIALRKKYSVQSFPTFLFINGNGEVVHRTGSRMPIEEFLEEGKKAADPKKNLSYLNKKYEEGVRDLPFLLDYYLVLNKSDRSNADKIGRDIVSAISAAELNTELGWKVIRTLARNENDKLGAHFMANENAYNKWSTAEERDQLKDRLVTYTIYGLMRGSNEQAFMDKLAYFKKSDKIDRRRQGVMLEADYYLGAGRTDDYVKLTSSALTNELKDEAEKLSFLARRASGGKNPNEQVSPAIMQQAYLMAKRAVELEPEEYSIQSTFAWVCLGMKKKPEALTAAKKSRALADAETSKIQKLAQELLDKVEAL</sequence>
<proteinExistence type="predicted"/>
<name>A0A1W2DXM6_9SPHI</name>
<dbReference type="EMBL" id="FWXT01000004">
    <property type="protein sequence ID" value="SMD02234.1"/>
    <property type="molecule type" value="Genomic_DNA"/>
</dbReference>
<evidence type="ECO:0000256" key="1">
    <source>
        <dbReference type="SAM" id="SignalP"/>
    </source>
</evidence>
<feature type="signal peptide" evidence="1">
    <location>
        <begin position="1"/>
        <end position="22"/>
    </location>
</feature>
<keyword evidence="4" id="KW-1185">Reference proteome</keyword>
<feature type="chain" id="PRO_5012393538" evidence="1">
    <location>
        <begin position="23"/>
        <end position="402"/>
    </location>
</feature>
<evidence type="ECO:0000313" key="3">
    <source>
        <dbReference type="EMBL" id="SMD02234.1"/>
    </source>
</evidence>
<evidence type="ECO:0000259" key="2">
    <source>
        <dbReference type="PROSITE" id="PS51352"/>
    </source>
</evidence>
<dbReference type="InterPro" id="IPR036249">
    <property type="entry name" value="Thioredoxin-like_sf"/>
</dbReference>
<accession>A0A1W2DXM6</accession>
<dbReference type="Gene3D" id="3.40.30.10">
    <property type="entry name" value="Glutaredoxin"/>
    <property type="match status" value="1"/>
</dbReference>
<dbReference type="GO" id="GO:0005737">
    <property type="term" value="C:cytoplasm"/>
    <property type="evidence" value="ECO:0007669"/>
    <property type="project" value="TreeGrafter"/>
</dbReference>
<dbReference type="PANTHER" id="PTHR45663">
    <property type="entry name" value="GEO12009P1"/>
    <property type="match status" value="1"/>
</dbReference>
<evidence type="ECO:0000313" key="4">
    <source>
        <dbReference type="Proteomes" id="UP000192756"/>
    </source>
</evidence>
<dbReference type="PROSITE" id="PS51352">
    <property type="entry name" value="THIOREDOXIN_2"/>
    <property type="match status" value="1"/>
</dbReference>
<feature type="domain" description="Thioredoxin" evidence="2">
    <location>
        <begin position="9"/>
        <end position="139"/>
    </location>
</feature>
<protein>
    <submittedName>
        <fullName evidence="3">Thioredoxin</fullName>
    </submittedName>
</protein>
<dbReference type="STRING" id="151894.SAMN04488524_4231"/>
<dbReference type="GO" id="GO:0015035">
    <property type="term" value="F:protein-disulfide reductase activity"/>
    <property type="evidence" value="ECO:0007669"/>
    <property type="project" value="TreeGrafter"/>
</dbReference>
<dbReference type="AlphaFoldDB" id="A0A1W2DXM6"/>
<reference evidence="4" key="1">
    <citation type="submission" date="2017-04" db="EMBL/GenBank/DDBJ databases">
        <authorList>
            <person name="Varghese N."/>
            <person name="Submissions S."/>
        </authorList>
    </citation>
    <scope>NUCLEOTIDE SEQUENCE [LARGE SCALE GENOMIC DNA]</scope>
    <source>
        <strain evidence="4">DSM 12126</strain>
    </source>
</reference>
<keyword evidence="1" id="KW-0732">Signal</keyword>
<dbReference type="Proteomes" id="UP000192756">
    <property type="component" value="Unassembled WGS sequence"/>
</dbReference>
<dbReference type="PANTHER" id="PTHR45663:SF11">
    <property type="entry name" value="GEO12009P1"/>
    <property type="match status" value="1"/>
</dbReference>
<dbReference type="InterPro" id="IPR013766">
    <property type="entry name" value="Thioredoxin_domain"/>
</dbReference>
<gene>
    <name evidence="3" type="ORF">SAMN04488524_4231</name>
</gene>
<dbReference type="Pfam" id="PF13899">
    <property type="entry name" value="Thioredoxin_7"/>
    <property type="match status" value="1"/>
</dbReference>